<evidence type="ECO:0000313" key="4">
    <source>
        <dbReference type="Proteomes" id="UP000249334"/>
    </source>
</evidence>
<sequence length="116" mass="12918">MRVVVHSVRFPDLEEQGPPEDPAVTAQLVEIYAGPSDGPGEERFQATVCTPAALSRMLAKQDVVVGRHWLFVDQFDAGRVEHFLRRLIQNVEGASWSEVAAKVGRLAQHEFEDYTG</sequence>
<protein>
    <submittedName>
        <fullName evidence="2">Immunity protein 8</fullName>
    </submittedName>
</protein>
<evidence type="ECO:0000313" key="2">
    <source>
        <dbReference type="EMBL" id="SCF38108.1"/>
    </source>
</evidence>
<keyword evidence="4" id="KW-1185">Reference proteome</keyword>
<evidence type="ECO:0000313" key="3">
    <source>
        <dbReference type="Proteomes" id="UP000198864"/>
    </source>
</evidence>
<dbReference type="EMBL" id="PXXW01000024">
    <property type="protein sequence ID" value="RAN98302.1"/>
    <property type="molecule type" value="Genomic_DNA"/>
</dbReference>
<dbReference type="AlphaFoldDB" id="A0A1C4ZYQ6"/>
<reference evidence="1 4" key="2">
    <citation type="submission" date="2018-03" db="EMBL/GenBank/DDBJ databases">
        <title>Genomic framework for the identification of Micromonospora saelicesensis and Micromonospora noduli.</title>
        <authorList>
            <person name="Riesco R."/>
            <person name="Trujillo M.E."/>
        </authorList>
    </citation>
    <scope>NUCLEOTIDE SEQUENCE [LARGE SCALE GENOMIC DNA]</scope>
    <source>
        <strain evidence="1 4">GAR05</strain>
    </source>
</reference>
<dbReference type="InterPro" id="IPR028964">
    <property type="entry name" value="Imm8"/>
</dbReference>
<dbReference type="RefSeq" id="WP_091407157.1">
    <property type="nucleotide sequence ID" value="NZ_FMCR01000007.1"/>
</dbReference>
<dbReference type="Proteomes" id="UP000249334">
    <property type="component" value="Unassembled WGS sequence"/>
</dbReference>
<gene>
    <name evidence="2" type="ORF">GA0070561_6026</name>
    <name evidence="1" type="ORF">GAR05_03039</name>
</gene>
<name>A0A1C4ZYQ6_9ACTN</name>
<reference evidence="2 3" key="1">
    <citation type="submission" date="2016-06" db="EMBL/GenBank/DDBJ databases">
        <authorList>
            <person name="Kjaerup R.B."/>
            <person name="Dalgaard T.S."/>
            <person name="Juul-Madsen H.R."/>
        </authorList>
    </citation>
    <scope>NUCLEOTIDE SEQUENCE [LARGE SCALE GENOMIC DNA]</scope>
    <source>
        <strain evidence="2 3">DSM 44871</strain>
    </source>
</reference>
<evidence type="ECO:0000313" key="1">
    <source>
        <dbReference type="EMBL" id="RAN98302.1"/>
    </source>
</evidence>
<proteinExistence type="predicted"/>
<dbReference type="EMBL" id="FMCR01000007">
    <property type="protein sequence ID" value="SCF38108.1"/>
    <property type="molecule type" value="Genomic_DNA"/>
</dbReference>
<dbReference type="Proteomes" id="UP000198864">
    <property type="component" value="Unassembled WGS sequence"/>
</dbReference>
<accession>A0A1C4ZYQ6</accession>
<organism evidence="2 3">
    <name type="scientific">Micromonospora saelicesensis</name>
    <dbReference type="NCBI Taxonomy" id="285676"/>
    <lineage>
        <taxon>Bacteria</taxon>
        <taxon>Bacillati</taxon>
        <taxon>Actinomycetota</taxon>
        <taxon>Actinomycetes</taxon>
        <taxon>Micromonosporales</taxon>
        <taxon>Micromonosporaceae</taxon>
        <taxon>Micromonospora</taxon>
    </lineage>
</organism>
<dbReference type="Pfam" id="PF15586">
    <property type="entry name" value="Imm8"/>
    <property type="match status" value="1"/>
</dbReference>